<keyword evidence="3 7" id="KW-0479">Metal-binding</keyword>
<feature type="binding site" evidence="7">
    <location>
        <position position="123"/>
    </location>
    <ligand>
        <name>[2Fe-2S] cluster</name>
        <dbReference type="ChEBI" id="CHEBI:190135"/>
    </ligand>
</feature>
<dbReference type="PROSITE" id="PS01099">
    <property type="entry name" value="COMPLEX1_24K"/>
    <property type="match status" value="1"/>
</dbReference>
<keyword evidence="5 7" id="KW-0411">Iron-sulfur</keyword>
<dbReference type="InterPro" id="IPR042128">
    <property type="entry name" value="NuoE_dom"/>
</dbReference>
<dbReference type="InterPro" id="IPR028431">
    <property type="entry name" value="NADP_DH_HndA-like"/>
</dbReference>
<dbReference type="InterPro" id="IPR002023">
    <property type="entry name" value="NuoE-like"/>
</dbReference>
<keyword evidence="2 7" id="KW-0001">2Fe-2S</keyword>
<comment type="cofactor">
    <cofactor evidence="6">
        <name>[2Fe-2S] cluster</name>
        <dbReference type="ChEBI" id="CHEBI:190135"/>
    </cofactor>
</comment>
<dbReference type="GO" id="GO:0046872">
    <property type="term" value="F:metal ion binding"/>
    <property type="evidence" value="ECO:0007669"/>
    <property type="project" value="UniProtKB-KW"/>
</dbReference>
<dbReference type="OrthoDB" id="9807941at2"/>
<feature type="binding site" evidence="7">
    <location>
        <position position="83"/>
    </location>
    <ligand>
        <name>[2Fe-2S] cluster</name>
        <dbReference type="ChEBI" id="CHEBI:190135"/>
    </ligand>
</feature>
<feature type="binding site" evidence="7">
    <location>
        <position position="119"/>
    </location>
    <ligand>
        <name>[2Fe-2S] cluster</name>
        <dbReference type="ChEBI" id="CHEBI:190135"/>
    </ligand>
</feature>
<evidence type="ECO:0000256" key="5">
    <source>
        <dbReference type="ARBA" id="ARBA00023014"/>
    </source>
</evidence>
<dbReference type="PIRSF" id="PIRSF000216">
    <property type="entry name" value="NADH_DH_24kDa"/>
    <property type="match status" value="1"/>
</dbReference>
<evidence type="ECO:0000256" key="2">
    <source>
        <dbReference type="ARBA" id="ARBA00022714"/>
    </source>
</evidence>
<dbReference type="AlphaFoldDB" id="A0A2N3HSC7"/>
<dbReference type="InterPro" id="IPR036249">
    <property type="entry name" value="Thioredoxin-like_sf"/>
</dbReference>
<gene>
    <name evidence="8" type="ORF">BZG02_17545</name>
</gene>
<sequence length="155" mass="17781">MDFQEKLVQNLVSKYGRDRENLLPILQGVIDQERYLSEEVILKIAKEMSIPAAHVYGTASFYSFLDIEPRGKYVIRVCKTITCAMKGKNQIILAIEDFLKIKVGETTIDKKFTILQTNCLGWCHKAPAMLINDEVYTELTTESVVDILREYKAKE</sequence>
<accession>A0A2N3HSC7</accession>
<dbReference type="GO" id="GO:0016491">
    <property type="term" value="F:oxidoreductase activity"/>
    <property type="evidence" value="ECO:0007669"/>
    <property type="project" value="InterPro"/>
</dbReference>
<dbReference type="InterPro" id="IPR041921">
    <property type="entry name" value="NuoE_N"/>
</dbReference>
<evidence type="ECO:0000313" key="8">
    <source>
        <dbReference type="EMBL" id="PKQ60950.1"/>
    </source>
</evidence>
<organism evidence="8 9">
    <name type="scientific">Labilibaculum filiforme</name>
    <dbReference type="NCBI Taxonomy" id="1940526"/>
    <lineage>
        <taxon>Bacteria</taxon>
        <taxon>Pseudomonadati</taxon>
        <taxon>Bacteroidota</taxon>
        <taxon>Bacteroidia</taxon>
        <taxon>Marinilabiliales</taxon>
        <taxon>Marinifilaceae</taxon>
        <taxon>Labilibaculum</taxon>
    </lineage>
</organism>
<evidence type="ECO:0000256" key="7">
    <source>
        <dbReference type="PIRSR" id="PIRSR000216-1"/>
    </source>
</evidence>
<evidence type="ECO:0000313" key="9">
    <source>
        <dbReference type="Proteomes" id="UP000233535"/>
    </source>
</evidence>
<keyword evidence="4 7" id="KW-0408">Iron</keyword>
<keyword evidence="9" id="KW-1185">Reference proteome</keyword>
<dbReference type="Gene3D" id="1.10.10.1590">
    <property type="entry name" value="NADH-quinone oxidoreductase subunit E"/>
    <property type="match status" value="1"/>
</dbReference>
<feature type="binding site" evidence="7">
    <location>
        <position position="78"/>
    </location>
    <ligand>
        <name>[2Fe-2S] cluster</name>
        <dbReference type="ChEBI" id="CHEBI:190135"/>
    </ligand>
</feature>
<dbReference type="Proteomes" id="UP000233535">
    <property type="component" value="Unassembled WGS sequence"/>
</dbReference>
<dbReference type="GO" id="GO:0051537">
    <property type="term" value="F:2 iron, 2 sulfur cluster binding"/>
    <property type="evidence" value="ECO:0007669"/>
    <property type="project" value="UniProtKB-KW"/>
</dbReference>
<dbReference type="EMBL" id="MVDD01000019">
    <property type="protein sequence ID" value="PKQ60950.1"/>
    <property type="molecule type" value="Genomic_DNA"/>
</dbReference>
<comment type="cofactor">
    <cofactor evidence="7">
        <name>[2Fe-2S] cluster</name>
        <dbReference type="ChEBI" id="CHEBI:190135"/>
    </cofactor>
    <text evidence="7">Binds 1 [2Fe-2S] cluster.</text>
</comment>
<evidence type="ECO:0000256" key="6">
    <source>
        <dbReference type="ARBA" id="ARBA00034078"/>
    </source>
</evidence>
<name>A0A2N3HSC7_9BACT</name>
<dbReference type="SUPFAM" id="SSF52833">
    <property type="entry name" value="Thioredoxin-like"/>
    <property type="match status" value="1"/>
</dbReference>
<dbReference type="CDD" id="cd03064">
    <property type="entry name" value="TRX_Fd_NuoE"/>
    <property type="match status" value="1"/>
</dbReference>
<dbReference type="Pfam" id="PF01257">
    <property type="entry name" value="2Fe-2S_thioredx"/>
    <property type="match status" value="1"/>
</dbReference>
<proteinExistence type="inferred from homology"/>
<dbReference type="PANTHER" id="PTHR43342">
    <property type="entry name" value="NADH-QUINONE OXIDOREDUCTASE, E SUBUNIT"/>
    <property type="match status" value="1"/>
</dbReference>
<comment type="similarity">
    <text evidence="1">Belongs to the complex I 24 kDa subunit family.</text>
</comment>
<reference evidence="8 9" key="1">
    <citation type="journal article" date="2017" name="Front. Microbiol.">
        <title>Labilibaculum manganireducens gen. nov., sp. nov. and Labilibaculum filiforme sp. nov., Novel Bacteroidetes Isolated from Subsurface Sediments of the Baltic Sea.</title>
        <authorList>
            <person name="Vandieken V."/>
            <person name="Marshall I.P."/>
            <person name="Niemann H."/>
            <person name="Engelen B."/>
            <person name="Cypionka H."/>
        </authorList>
    </citation>
    <scope>NUCLEOTIDE SEQUENCE [LARGE SCALE GENOMIC DNA]</scope>
    <source>
        <strain evidence="8 9">59.16B</strain>
    </source>
</reference>
<dbReference type="Gene3D" id="3.40.30.10">
    <property type="entry name" value="Glutaredoxin"/>
    <property type="match status" value="1"/>
</dbReference>
<evidence type="ECO:0000256" key="1">
    <source>
        <dbReference type="ARBA" id="ARBA00010643"/>
    </source>
</evidence>
<comment type="caution">
    <text evidence="8">The sequence shown here is derived from an EMBL/GenBank/DDBJ whole genome shotgun (WGS) entry which is preliminary data.</text>
</comment>
<evidence type="ECO:0000256" key="4">
    <source>
        <dbReference type="ARBA" id="ARBA00023004"/>
    </source>
</evidence>
<dbReference type="PANTHER" id="PTHR43342:SF1">
    <property type="entry name" value="BIFURCATING [FEFE] HYDROGENASE GAMMA SUBUNIT"/>
    <property type="match status" value="1"/>
</dbReference>
<evidence type="ECO:0000256" key="3">
    <source>
        <dbReference type="ARBA" id="ARBA00022723"/>
    </source>
</evidence>
<protein>
    <submittedName>
        <fullName evidence="8">NADH dehydrogenase</fullName>
    </submittedName>
</protein>
<dbReference type="RefSeq" id="WP_101263064.1">
    <property type="nucleotide sequence ID" value="NZ_MVDD01000019.1"/>
</dbReference>